<protein>
    <submittedName>
        <fullName evidence="2">Thioredoxin-like protein AAED1, chloroplastic</fullName>
    </submittedName>
</protein>
<dbReference type="InterPro" id="IPR032801">
    <property type="entry name" value="PXL2A/B/C"/>
</dbReference>
<proteinExistence type="predicted"/>
<reference evidence="2" key="1">
    <citation type="submission" date="2025-08" db="UniProtKB">
        <authorList>
            <consortium name="RefSeq"/>
        </authorList>
    </citation>
    <scope>IDENTIFICATION</scope>
    <source>
        <tissue evidence="2">Leaves</tissue>
    </source>
</reference>
<dbReference type="GeneID" id="108997620"/>
<gene>
    <name evidence="2" type="primary">LOC108997620</name>
</gene>
<dbReference type="FunCoup" id="A0A6P9EB56">
    <property type="interactions" value="560"/>
</dbReference>
<name>A0A6P9EB56_JUGRE</name>
<dbReference type="InParanoid" id="A0A6P9EB56"/>
<dbReference type="AlphaFoldDB" id="A0A6P9EB56"/>
<accession>A0A6P9EB56</accession>
<keyword evidence="1" id="KW-1185">Reference proteome</keyword>
<evidence type="ECO:0000313" key="1">
    <source>
        <dbReference type="Proteomes" id="UP000235220"/>
    </source>
</evidence>
<organism evidence="1 2">
    <name type="scientific">Juglans regia</name>
    <name type="common">English walnut</name>
    <dbReference type="NCBI Taxonomy" id="51240"/>
    <lineage>
        <taxon>Eukaryota</taxon>
        <taxon>Viridiplantae</taxon>
        <taxon>Streptophyta</taxon>
        <taxon>Embryophyta</taxon>
        <taxon>Tracheophyta</taxon>
        <taxon>Spermatophyta</taxon>
        <taxon>Magnoliopsida</taxon>
        <taxon>eudicotyledons</taxon>
        <taxon>Gunneridae</taxon>
        <taxon>Pentapetalae</taxon>
        <taxon>rosids</taxon>
        <taxon>fabids</taxon>
        <taxon>Fagales</taxon>
        <taxon>Juglandaceae</taxon>
        <taxon>Juglans</taxon>
    </lineage>
</organism>
<dbReference type="RefSeq" id="XP_035544654.1">
    <property type="nucleotide sequence ID" value="XM_035688761.1"/>
</dbReference>
<dbReference type="OrthoDB" id="40334at2759"/>
<dbReference type="Pfam" id="PF13911">
    <property type="entry name" value="AhpC-TSA_2"/>
    <property type="match status" value="1"/>
</dbReference>
<dbReference type="PANTHER" id="PTHR28630">
    <property type="match status" value="1"/>
</dbReference>
<dbReference type="Proteomes" id="UP000235220">
    <property type="component" value="Chromosome 3"/>
</dbReference>
<evidence type="ECO:0000313" key="2">
    <source>
        <dbReference type="RefSeq" id="XP_035544654.1"/>
    </source>
</evidence>
<sequence>MATSLSTTLSTNNLYSNGITNPTSTVHLLPGLSPNRTLIISTIPKHLKYTTSFSPRQTLVLTFAILGSPDTASVLDMVKVFDLSGNAIPISDWWTDRKVVMAFNRHFGCVFCCKRADNLAAKKDIMDESSMALVVIGPGSIEQEHFEKTKLKGVYADPTHSWYEALQFVLGVSTTFTPKAGLKIIQLYMDGEQVWKLSFEKDTVTRGGWQQGGIIFVGFGKTNISFVRKGKEAGDDPNIKDILKACCS</sequence>
<dbReference type="KEGG" id="jre:108997620"/>
<dbReference type="PANTHER" id="PTHR28630:SF11">
    <property type="entry name" value="THIOREDOXIN-LIKE PROTEIN AAED1, CHLOROPLASTIC"/>
    <property type="match status" value="1"/>
</dbReference>